<keyword evidence="5" id="KW-1133">Transmembrane helix</keyword>
<reference evidence="6" key="1">
    <citation type="journal article" date="2015" name="Virulence">
        <title>Characterization of unstable pEntYN10 from enterotoxigenic Escherichia coli (ETEC) O169:H41.</title>
        <authorList>
            <person name="Ban E."/>
            <person name="Yoshida Y."/>
            <person name="Wakushima M."/>
            <person name="Wajima T."/>
            <person name="Hamabata T."/>
            <person name="Ichikawa N."/>
            <person name="Abe H."/>
            <person name="Horiguchi Y."/>
            <person name="Hara-Kudo Y."/>
            <person name="Kage-Nakadai E."/>
            <person name="Yamamoto T."/>
            <person name="Wada T."/>
            <person name="Nishikawa Y."/>
        </authorList>
    </citation>
    <scope>NUCLEOTIDE SEQUENCE</scope>
    <source>
        <strain evidence="6">O169:H41</strain>
        <plasmid evidence="6">pEntYN10</plasmid>
    </source>
</reference>
<comment type="subcellular location">
    <subcellularLocation>
        <location evidence="1">Fimbrium</location>
    </subcellularLocation>
</comment>
<dbReference type="GO" id="GO:0009289">
    <property type="term" value="C:pilus"/>
    <property type="evidence" value="ECO:0007669"/>
    <property type="project" value="UniProtKB-SubCell"/>
</dbReference>
<keyword evidence="5" id="KW-0472">Membrane</keyword>
<dbReference type="Pfam" id="PF02432">
    <property type="entry name" value="Fimbrial_K88"/>
    <property type="match status" value="1"/>
</dbReference>
<name>A0A0S3PND4_ECOLX</name>
<accession>A0A0S3PND4</accession>
<evidence type="ECO:0000256" key="5">
    <source>
        <dbReference type="SAM" id="Phobius"/>
    </source>
</evidence>
<evidence type="ECO:0008006" key="7">
    <source>
        <dbReference type="Google" id="ProtNLM"/>
    </source>
</evidence>
<keyword evidence="2" id="KW-0732">Signal</keyword>
<keyword evidence="3" id="KW-0281">Fimbrium</keyword>
<evidence type="ECO:0000256" key="3">
    <source>
        <dbReference type="ARBA" id="ARBA00023263"/>
    </source>
</evidence>
<dbReference type="EMBL" id="AP014654">
    <property type="protein sequence ID" value="BAT57221.1"/>
    <property type="molecule type" value="Genomic_DNA"/>
</dbReference>
<organism evidence="6">
    <name type="scientific">Escherichia coli O169:H41</name>
    <dbReference type="NCBI Taxonomy" id="1446701"/>
    <lineage>
        <taxon>Bacteria</taxon>
        <taxon>Pseudomonadati</taxon>
        <taxon>Pseudomonadota</taxon>
        <taxon>Gammaproteobacteria</taxon>
        <taxon>Enterobacterales</taxon>
        <taxon>Enterobacteriaceae</taxon>
        <taxon>Escherichia</taxon>
    </lineage>
</organism>
<sequence length="278" mass="30729">MQEGDSCEYMLTFELVIEGKVMEMRVSKVLLSVFILFYSVSAFSNILDGGEIRFRGFITDDAPKWIWRVASSEQSWDVDTGDAREERGQLIFNLKSRGSIPFLEGHLYEIAERGGPGFTPYITYSSGAQSLGDNTTKQRFRASIPVRNAENNENVGNMEFTIEQGMGIAVGLQEENVPFSPGMYLVSGESLSDVNPDTLSTELTNRLSNLLMMNKNFGNGMSAASNRKLISQGMLSDGRVQNIAAAFASALSDFELYLSSENTPTQWHATLNVTVVVH</sequence>
<keyword evidence="6" id="KW-0614">Plasmid</keyword>
<keyword evidence="5" id="KW-0812">Transmembrane</keyword>
<dbReference type="AlphaFoldDB" id="A0A0S3PND4"/>
<evidence type="ECO:0000313" key="6">
    <source>
        <dbReference type="EMBL" id="BAT57221.1"/>
    </source>
</evidence>
<feature type="transmembrane region" description="Helical" evidence="5">
    <location>
        <begin position="29"/>
        <end position="47"/>
    </location>
</feature>
<comment type="similarity">
    <text evidence="4">Belongs to the fimbrial K88 protein family.</text>
</comment>
<dbReference type="InterPro" id="IPR003467">
    <property type="entry name" value="Fimbrial_K88_FaeH"/>
</dbReference>
<evidence type="ECO:0000256" key="1">
    <source>
        <dbReference type="ARBA" id="ARBA00004561"/>
    </source>
</evidence>
<evidence type="ECO:0000256" key="4">
    <source>
        <dbReference type="ARBA" id="ARBA00049989"/>
    </source>
</evidence>
<geneLocation type="plasmid" evidence="6">
    <name>pEntYN10</name>
</geneLocation>
<protein>
    <recommendedName>
        <fullName evidence="7">Fimbrial protein</fullName>
    </recommendedName>
</protein>
<dbReference type="GO" id="GO:0007155">
    <property type="term" value="P:cell adhesion"/>
    <property type="evidence" value="ECO:0007669"/>
    <property type="project" value="InterPro"/>
</dbReference>
<evidence type="ECO:0000256" key="2">
    <source>
        <dbReference type="ARBA" id="ARBA00022729"/>
    </source>
</evidence>
<gene>
    <name evidence="6" type="primary">faeH</name>
</gene>
<proteinExistence type="inferred from homology"/>